<dbReference type="AlphaFoldDB" id="A0AAD8EWQ8"/>
<evidence type="ECO:0000256" key="1">
    <source>
        <dbReference type="ARBA" id="ARBA00004370"/>
    </source>
</evidence>
<gene>
    <name evidence="7" type="ORF">Bpfe_027803</name>
</gene>
<dbReference type="GO" id="GO:0016020">
    <property type="term" value="C:membrane"/>
    <property type="evidence" value="ECO:0007669"/>
    <property type="project" value="UniProtKB-SubCell"/>
</dbReference>
<reference evidence="7" key="2">
    <citation type="submission" date="2023-04" db="EMBL/GenBank/DDBJ databases">
        <authorList>
            <person name="Bu L."/>
            <person name="Lu L."/>
            <person name="Laidemitt M.R."/>
            <person name="Zhang S.M."/>
            <person name="Mutuku M."/>
            <person name="Mkoji G."/>
            <person name="Steinauer M."/>
            <person name="Loker E.S."/>
        </authorList>
    </citation>
    <scope>NUCLEOTIDE SEQUENCE</scope>
    <source>
        <strain evidence="7">KasaAsao</strain>
        <tissue evidence="7">Whole Snail</tissue>
    </source>
</reference>
<proteinExistence type="predicted"/>
<keyword evidence="7" id="KW-0675">Receptor</keyword>
<dbReference type="InterPro" id="IPR052954">
    <property type="entry name" value="GPCR-Ligand_Int"/>
</dbReference>
<name>A0AAD8EWQ8_BIOPF</name>
<evidence type="ECO:0000256" key="2">
    <source>
        <dbReference type="ARBA" id="ARBA00022692"/>
    </source>
</evidence>
<feature type="domain" description="G-protein coupled receptors family 1 profile" evidence="6">
    <location>
        <begin position="38"/>
        <end position="313"/>
    </location>
</feature>
<organism evidence="7 8">
    <name type="scientific">Biomphalaria pfeifferi</name>
    <name type="common">Bloodfluke planorb</name>
    <name type="synonym">Freshwater snail</name>
    <dbReference type="NCBI Taxonomy" id="112525"/>
    <lineage>
        <taxon>Eukaryota</taxon>
        <taxon>Metazoa</taxon>
        <taxon>Spiralia</taxon>
        <taxon>Lophotrochozoa</taxon>
        <taxon>Mollusca</taxon>
        <taxon>Gastropoda</taxon>
        <taxon>Heterobranchia</taxon>
        <taxon>Euthyneura</taxon>
        <taxon>Panpulmonata</taxon>
        <taxon>Hygrophila</taxon>
        <taxon>Lymnaeoidea</taxon>
        <taxon>Planorbidae</taxon>
        <taxon>Biomphalaria</taxon>
    </lineage>
</organism>
<feature type="transmembrane region" description="Helical" evidence="5">
    <location>
        <begin position="297"/>
        <end position="316"/>
    </location>
</feature>
<feature type="transmembrane region" description="Helical" evidence="5">
    <location>
        <begin position="203"/>
        <end position="221"/>
    </location>
</feature>
<keyword evidence="8" id="KW-1185">Reference proteome</keyword>
<reference evidence="7" key="1">
    <citation type="journal article" date="2023" name="PLoS Negl. Trop. Dis.">
        <title>A genome sequence for Biomphalaria pfeifferi, the major vector snail for the human-infecting parasite Schistosoma mansoni.</title>
        <authorList>
            <person name="Bu L."/>
            <person name="Lu L."/>
            <person name="Laidemitt M.R."/>
            <person name="Zhang S.M."/>
            <person name="Mutuku M."/>
            <person name="Mkoji G."/>
            <person name="Steinauer M."/>
            <person name="Loker E.S."/>
        </authorList>
    </citation>
    <scope>NUCLEOTIDE SEQUENCE</scope>
    <source>
        <strain evidence="7">KasaAsao</strain>
    </source>
</reference>
<evidence type="ECO:0000256" key="5">
    <source>
        <dbReference type="SAM" id="Phobius"/>
    </source>
</evidence>
<keyword evidence="2 5" id="KW-0812">Transmembrane</keyword>
<accession>A0AAD8EWQ8</accession>
<dbReference type="InterPro" id="IPR017452">
    <property type="entry name" value="GPCR_Rhodpsn_7TM"/>
</dbReference>
<feature type="transmembrane region" description="Helical" evidence="5">
    <location>
        <begin position="143"/>
        <end position="160"/>
    </location>
</feature>
<keyword evidence="4 5" id="KW-0472">Membrane</keyword>
<dbReference type="PANTHER" id="PTHR46641">
    <property type="entry name" value="FMRFAMIDE RECEPTOR-RELATED"/>
    <property type="match status" value="1"/>
</dbReference>
<sequence length="339" mass="38197">MSSNSLTSPYTEFISEWASNSVYLVICMGVAQSLCVFGIVANIGNIFLFRKMGYQEGVNVTLTALAVCDIGNLVFKWGLIILNNPLMIIKDRNFFDVFVLTFAGYPSKYFIRVSTMITAFAALERCLCVIFPLKVKSMITAKVALIVNIFIFLFHSLYLFPRYYVTYIDWTHITGKNESILAVLYKDNKDNIIPVASFLIDMVLPYSTFAILVFCSSVIFVKLKSMSKWRQSVSSKKDPKSTLSSKDQKTAKLFMTVSFMCVMFLLPDSLLFTIAGAMGLPSPTGGYGEKVKLAANLLLLPHIINCSCTILIYYKLSTRFRLEFQRVLNGCWKWGALKS</sequence>
<evidence type="ECO:0000256" key="3">
    <source>
        <dbReference type="ARBA" id="ARBA00022989"/>
    </source>
</evidence>
<comment type="subcellular location">
    <subcellularLocation>
        <location evidence="1">Membrane</location>
    </subcellularLocation>
</comment>
<feature type="transmembrane region" description="Helical" evidence="5">
    <location>
        <begin position="22"/>
        <end position="48"/>
    </location>
</feature>
<dbReference type="EMBL" id="JASAOG010000233">
    <property type="protein sequence ID" value="KAK0042740.1"/>
    <property type="molecule type" value="Genomic_DNA"/>
</dbReference>
<feature type="transmembrane region" description="Helical" evidence="5">
    <location>
        <begin position="253"/>
        <end position="277"/>
    </location>
</feature>
<dbReference type="PANTHER" id="PTHR46641:SF2">
    <property type="entry name" value="FMRFAMIDE RECEPTOR"/>
    <property type="match status" value="1"/>
</dbReference>
<evidence type="ECO:0000313" key="8">
    <source>
        <dbReference type="Proteomes" id="UP001233172"/>
    </source>
</evidence>
<dbReference type="PROSITE" id="PS50262">
    <property type="entry name" value="G_PROTEIN_RECEP_F1_2"/>
    <property type="match status" value="1"/>
</dbReference>
<dbReference type="Gene3D" id="1.20.1070.10">
    <property type="entry name" value="Rhodopsin 7-helix transmembrane proteins"/>
    <property type="match status" value="1"/>
</dbReference>
<feature type="transmembrane region" description="Helical" evidence="5">
    <location>
        <begin position="60"/>
        <end position="82"/>
    </location>
</feature>
<evidence type="ECO:0000256" key="4">
    <source>
        <dbReference type="ARBA" id="ARBA00023136"/>
    </source>
</evidence>
<dbReference type="Pfam" id="PF10328">
    <property type="entry name" value="7TM_GPCR_Srx"/>
    <property type="match status" value="1"/>
</dbReference>
<protein>
    <submittedName>
        <fullName evidence="7">FMRFamide receptor</fullName>
    </submittedName>
</protein>
<evidence type="ECO:0000259" key="6">
    <source>
        <dbReference type="PROSITE" id="PS50262"/>
    </source>
</evidence>
<comment type="caution">
    <text evidence="7">The sequence shown here is derived from an EMBL/GenBank/DDBJ whole genome shotgun (WGS) entry which is preliminary data.</text>
</comment>
<dbReference type="SUPFAM" id="SSF81321">
    <property type="entry name" value="Family A G protein-coupled receptor-like"/>
    <property type="match status" value="1"/>
</dbReference>
<keyword evidence="3 5" id="KW-1133">Transmembrane helix</keyword>
<dbReference type="Proteomes" id="UP001233172">
    <property type="component" value="Unassembled WGS sequence"/>
</dbReference>
<evidence type="ECO:0000313" key="7">
    <source>
        <dbReference type="EMBL" id="KAK0042740.1"/>
    </source>
</evidence>
<feature type="transmembrane region" description="Helical" evidence="5">
    <location>
        <begin position="109"/>
        <end position="131"/>
    </location>
</feature>
<dbReference type="InterPro" id="IPR019430">
    <property type="entry name" value="7TM_GPCR_serpentine_rcpt_Srx"/>
</dbReference>